<dbReference type="SUPFAM" id="SSF111038">
    <property type="entry name" value="YjbQ-like"/>
    <property type="match status" value="1"/>
</dbReference>
<accession>Q2K631</accession>
<evidence type="ECO:0000313" key="2">
    <source>
        <dbReference type="EMBL" id="ABC91705.1"/>
    </source>
</evidence>
<dbReference type="NCBIfam" id="TIGR00149">
    <property type="entry name" value="TIGR00149_YjbQ"/>
    <property type="match status" value="1"/>
</dbReference>
<dbReference type="Pfam" id="PF01894">
    <property type="entry name" value="YjbQ"/>
    <property type="match status" value="1"/>
</dbReference>
<dbReference type="eggNOG" id="COG0432">
    <property type="taxonomic scope" value="Bacteria"/>
</dbReference>
<sequence>MARQLADNVIARRRAPVPQTILSLATRGQGLYEFTDQAEAYVSASGREEGLLTVFVRHTSCSLLIQENADPDVRSDLLSFFRRLVPPASDPSMGWVVHRAEGPDDMPAHIKAALTQVSIGIPVSRGRLTLGTWQGLYLFEHRDRPHRREIVLHLGA</sequence>
<dbReference type="PANTHER" id="PTHR30615:SF8">
    <property type="entry name" value="UPF0047 PROTEIN C4A8.02C"/>
    <property type="match status" value="1"/>
</dbReference>
<evidence type="ECO:0000313" key="3">
    <source>
        <dbReference type="Proteomes" id="UP000001936"/>
    </source>
</evidence>
<evidence type="ECO:0000256" key="1">
    <source>
        <dbReference type="ARBA" id="ARBA00005534"/>
    </source>
</evidence>
<dbReference type="AlphaFoldDB" id="Q2K631"/>
<organism evidence="2 3">
    <name type="scientific">Rhizobium etli (strain ATCC 51251 / DSM 11541 / JCM 21823 / NBRC 15573 / CFN 42)</name>
    <dbReference type="NCBI Taxonomy" id="347834"/>
    <lineage>
        <taxon>Bacteria</taxon>
        <taxon>Pseudomonadati</taxon>
        <taxon>Pseudomonadota</taxon>
        <taxon>Alphaproteobacteria</taxon>
        <taxon>Hyphomicrobiales</taxon>
        <taxon>Rhizobiaceae</taxon>
        <taxon>Rhizobium/Agrobacterium group</taxon>
        <taxon>Rhizobium</taxon>
    </lineage>
</organism>
<dbReference type="Gene3D" id="2.60.120.460">
    <property type="entry name" value="YjbQ-like"/>
    <property type="match status" value="1"/>
</dbReference>
<dbReference type="EMBL" id="CP000133">
    <property type="protein sequence ID" value="ABC91705.1"/>
    <property type="molecule type" value="Genomic_DNA"/>
</dbReference>
<name>Q2K631_RHIEC</name>
<dbReference type="KEGG" id="ret:RHE_CH02938"/>
<keyword evidence="3" id="KW-1185">Reference proteome</keyword>
<gene>
    <name evidence="2" type="ordered locus">RHE_CH02938</name>
</gene>
<dbReference type="HOGENOM" id="CLU_096980_0_2_5"/>
<protein>
    <submittedName>
        <fullName evidence="2">Hypothetical conserved protein</fullName>
    </submittedName>
</protein>
<proteinExistence type="inferred from homology"/>
<dbReference type="PIRSF" id="PIRSF004681">
    <property type="entry name" value="UCP004681"/>
    <property type="match status" value="1"/>
</dbReference>
<comment type="similarity">
    <text evidence="1">Belongs to the UPF0047 family.</text>
</comment>
<dbReference type="PROSITE" id="PS01314">
    <property type="entry name" value="UPF0047"/>
    <property type="match status" value="1"/>
</dbReference>
<dbReference type="InterPro" id="IPR035917">
    <property type="entry name" value="YjbQ-like_sf"/>
</dbReference>
<reference evidence="2 3" key="1">
    <citation type="journal article" date="2006" name="Proc. Natl. Acad. Sci. U.S.A.">
        <title>The partitioned Rhizobium etli genome: genetic and metabolic redundancy in seven interacting replicons.</title>
        <authorList>
            <person name="Gonzalez V."/>
            <person name="Santamaria R.I."/>
            <person name="Bustos P."/>
            <person name="Hernandez-Gonzalez I."/>
            <person name="Medrano-Soto A."/>
            <person name="Moreno-Hagelsieb G."/>
            <person name="Janga S.C."/>
            <person name="Ramirez M.A."/>
            <person name="Jimenez-Jacinto V."/>
            <person name="Collado-Vides J."/>
            <person name="Davila G."/>
        </authorList>
    </citation>
    <scope>NUCLEOTIDE SEQUENCE [LARGE SCALE GENOMIC DNA]</scope>
    <source>
        <strain evidence="3">ATCC 51251 / DSM 11541 / JCM 21823 / NBRC 15573 / CFN 42</strain>
    </source>
</reference>
<dbReference type="InterPro" id="IPR001602">
    <property type="entry name" value="UPF0047_YjbQ-like"/>
</dbReference>
<dbReference type="Proteomes" id="UP000001936">
    <property type="component" value="Chromosome"/>
</dbReference>
<dbReference type="PANTHER" id="PTHR30615">
    <property type="entry name" value="UNCHARACTERIZED PROTEIN YJBQ-RELATED"/>
    <property type="match status" value="1"/>
</dbReference>